<dbReference type="Proteomes" id="UP001519460">
    <property type="component" value="Unassembled WGS sequence"/>
</dbReference>
<keyword evidence="2" id="KW-1185">Reference proteome</keyword>
<sequence length="212" mass="23722">MFRRQVSCSDQQLERCVEPLEQMQNPLGNGNLEDLDDEEGLNLVCNALGEAKSCISNYVSRCYSNHADIAVDTIEGVLGYICSDEGRDALLSETACWENQEVESRMNDCSERMQNRAFSLAMSGADQSAFCPLFDDLRRCIKQEIKSVCNSERASNFIDRVMYYALEPSVEEIGCDIKLRLSRKSRVTQTLPPPNSPIMFACTVCKGVLTST</sequence>
<dbReference type="PANTHER" id="PTHR33964">
    <property type="entry name" value="RE45066P-RELATED"/>
    <property type="match status" value="1"/>
</dbReference>
<evidence type="ECO:0000313" key="2">
    <source>
        <dbReference type="Proteomes" id="UP001519460"/>
    </source>
</evidence>
<organism evidence="1 2">
    <name type="scientific">Batillaria attramentaria</name>
    <dbReference type="NCBI Taxonomy" id="370345"/>
    <lineage>
        <taxon>Eukaryota</taxon>
        <taxon>Metazoa</taxon>
        <taxon>Spiralia</taxon>
        <taxon>Lophotrochozoa</taxon>
        <taxon>Mollusca</taxon>
        <taxon>Gastropoda</taxon>
        <taxon>Caenogastropoda</taxon>
        <taxon>Sorbeoconcha</taxon>
        <taxon>Cerithioidea</taxon>
        <taxon>Batillariidae</taxon>
        <taxon>Batillaria</taxon>
    </lineage>
</organism>
<evidence type="ECO:0000313" key="1">
    <source>
        <dbReference type="EMBL" id="KAK7494679.1"/>
    </source>
</evidence>
<dbReference type="AlphaFoldDB" id="A0ABD0L6K9"/>
<dbReference type="EMBL" id="JACVVK020000081">
    <property type="protein sequence ID" value="KAK7494679.1"/>
    <property type="molecule type" value="Genomic_DNA"/>
</dbReference>
<dbReference type="PANTHER" id="PTHR33964:SF1">
    <property type="entry name" value="RE45066P"/>
    <property type="match status" value="1"/>
</dbReference>
<protein>
    <submittedName>
        <fullName evidence="1">Uncharacterized protein</fullName>
    </submittedName>
</protein>
<gene>
    <name evidence="1" type="ORF">BaRGS_00014077</name>
</gene>
<accession>A0ABD0L6K9</accession>
<reference evidence="1 2" key="1">
    <citation type="journal article" date="2023" name="Sci. Data">
        <title>Genome assembly of the Korean intertidal mud-creeper Batillaria attramentaria.</title>
        <authorList>
            <person name="Patra A.K."/>
            <person name="Ho P.T."/>
            <person name="Jun S."/>
            <person name="Lee S.J."/>
            <person name="Kim Y."/>
            <person name="Won Y.J."/>
        </authorList>
    </citation>
    <scope>NUCLEOTIDE SEQUENCE [LARGE SCALE GENOMIC DNA]</scope>
    <source>
        <strain evidence="1">Wonlab-2016</strain>
    </source>
</reference>
<proteinExistence type="predicted"/>
<comment type="caution">
    <text evidence="1">The sequence shown here is derived from an EMBL/GenBank/DDBJ whole genome shotgun (WGS) entry which is preliminary data.</text>
</comment>
<name>A0ABD0L6K9_9CAEN</name>